<feature type="compositionally biased region" description="Pro residues" evidence="2">
    <location>
        <begin position="1"/>
        <end position="11"/>
    </location>
</feature>
<dbReference type="SUPFAM" id="SSF49879">
    <property type="entry name" value="SMAD/FHA domain"/>
    <property type="match status" value="1"/>
</dbReference>
<dbReference type="InterPro" id="IPR008984">
    <property type="entry name" value="SMAD_FHA_dom_sf"/>
</dbReference>
<feature type="domain" description="FHA" evidence="3">
    <location>
        <begin position="114"/>
        <end position="168"/>
    </location>
</feature>
<dbReference type="AlphaFoldDB" id="A0A6I1GEM5"/>
<dbReference type="RefSeq" id="WP_152210101.1">
    <property type="nucleotide sequence ID" value="NZ_WBVS01000008.1"/>
</dbReference>
<sequence length="204" mass="22243">MSVVPYPPAPDPGWYADDSQADNAKQSEVFAQETASLEHASSGFPEFLSFPGYDSSLSSESSSASDDDQDWQDATVQDWDSTVLSSSFIAKAPRTIYRLHNDVTGQDIVIDASTLLGRKPSMDVPEGAKAARIDDPTRTTSRNHAAISIDANGILWIEDYGSLNGTYMLHDGQETQVHKGTPVKVTVPATIRLGDLFFELTRMQ</sequence>
<dbReference type="Proteomes" id="UP000468413">
    <property type="component" value="Unassembled WGS sequence"/>
</dbReference>
<organism evidence="4 5">
    <name type="scientific">Bifidobacterium cebidarum</name>
    <dbReference type="NCBI Taxonomy" id="2650773"/>
    <lineage>
        <taxon>Bacteria</taxon>
        <taxon>Bacillati</taxon>
        <taxon>Actinomycetota</taxon>
        <taxon>Actinomycetes</taxon>
        <taxon>Bifidobacteriales</taxon>
        <taxon>Bifidobacteriaceae</taxon>
        <taxon>Bifidobacterium</taxon>
    </lineage>
</organism>
<feature type="region of interest" description="Disordered" evidence="2">
    <location>
        <begin position="1"/>
        <end position="27"/>
    </location>
</feature>
<dbReference type="CDD" id="cd00060">
    <property type="entry name" value="FHA"/>
    <property type="match status" value="1"/>
</dbReference>
<dbReference type="EMBL" id="WBVS01000008">
    <property type="protein sequence ID" value="KAB7787355.1"/>
    <property type="molecule type" value="Genomic_DNA"/>
</dbReference>
<evidence type="ECO:0000259" key="3">
    <source>
        <dbReference type="PROSITE" id="PS50006"/>
    </source>
</evidence>
<reference evidence="4 5" key="1">
    <citation type="submission" date="2019-09" db="EMBL/GenBank/DDBJ databases">
        <title>Characterization of the phylogenetic diversity of two novel species belonging to the genus Bifidobacterium: Bifidobacterium cebidarum sp. nov. and Bifidobacterium leontopitheci sp. nov.</title>
        <authorList>
            <person name="Lugli G.A."/>
            <person name="Duranti S."/>
            <person name="Milani C."/>
            <person name="Turroni F."/>
            <person name="Ventura M."/>
        </authorList>
    </citation>
    <scope>NUCLEOTIDE SEQUENCE [LARGE SCALE GENOMIC DNA]</scope>
    <source>
        <strain evidence="4 5">LMG 31469</strain>
    </source>
</reference>
<dbReference type="Pfam" id="PF00498">
    <property type="entry name" value="FHA"/>
    <property type="match status" value="1"/>
</dbReference>
<dbReference type="InterPro" id="IPR000253">
    <property type="entry name" value="FHA_dom"/>
</dbReference>
<protein>
    <submittedName>
        <fullName evidence="4">FHA domain-containing protein</fullName>
    </submittedName>
</protein>
<evidence type="ECO:0000313" key="4">
    <source>
        <dbReference type="EMBL" id="KAB7787355.1"/>
    </source>
</evidence>
<accession>A0A6I1GEM5</accession>
<evidence type="ECO:0000256" key="1">
    <source>
        <dbReference type="ARBA" id="ARBA00022553"/>
    </source>
</evidence>
<keyword evidence="5" id="KW-1185">Reference proteome</keyword>
<gene>
    <name evidence="4" type="ORF">F7D08_1530</name>
</gene>
<dbReference type="PROSITE" id="PS50006">
    <property type="entry name" value="FHA_DOMAIN"/>
    <property type="match status" value="1"/>
</dbReference>
<proteinExistence type="predicted"/>
<evidence type="ECO:0000313" key="5">
    <source>
        <dbReference type="Proteomes" id="UP000468413"/>
    </source>
</evidence>
<evidence type="ECO:0000256" key="2">
    <source>
        <dbReference type="SAM" id="MobiDB-lite"/>
    </source>
</evidence>
<comment type="caution">
    <text evidence="4">The sequence shown here is derived from an EMBL/GenBank/DDBJ whole genome shotgun (WGS) entry which is preliminary data.</text>
</comment>
<keyword evidence="1" id="KW-0597">Phosphoprotein</keyword>
<dbReference type="Gene3D" id="2.60.200.20">
    <property type="match status" value="1"/>
</dbReference>
<name>A0A6I1GEM5_9BIFI</name>